<dbReference type="Proteomes" id="UP001295684">
    <property type="component" value="Unassembled WGS sequence"/>
</dbReference>
<gene>
    <name evidence="1" type="ORF">ECRASSUSDP1_LOCUS13583</name>
</gene>
<name>A0AAD1UUN9_EUPCR</name>
<keyword evidence="2" id="KW-1185">Reference proteome</keyword>
<evidence type="ECO:0000313" key="1">
    <source>
        <dbReference type="EMBL" id="CAI2372255.1"/>
    </source>
</evidence>
<proteinExistence type="predicted"/>
<sequence length="397" mass="45921">MGSSQSRSVLPKIGKKSDVVLDKKSSCHSKRSLSTQGPLQLTKDFEELAFYETLTVQTQRALELYTELVGPDYPIRVSQINGVLGTINEHMERSKWKYQGAHPDDYKIRYIDMGVTVSTLYQRCHKIMSKAEESMLMLKASDGSGLPIETTKKLSFEEEIHSESLKLDTDMCTKLYIRIVSGYMCEGRNINYLYFTNKNEKKYLEQSSTLTQAGSSNFFIDNVPALNRRSKMWLKNCFPVKAKRFRFNGRNDRLLDISFYLKDVTSVSHRVIKEVHLCNFSINEVQLKKLLYAYRFIKGFMLKKCKIMTPTVPNLDKALKGCGIRNLNFEFCGHSKFSDWAHNLYQFENLIHGLSQTDILLSLRQINLESCEIDEMDVKRQLKKYGFKKVKIQGFTN</sequence>
<reference evidence="1" key="1">
    <citation type="submission" date="2023-07" db="EMBL/GenBank/DDBJ databases">
        <authorList>
            <consortium name="AG Swart"/>
            <person name="Singh M."/>
            <person name="Singh A."/>
            <person name="Seah K."/>
            <person name="Emmerich C."/>
        </authorList>
    </citation>
    <scope>NUCLEOTIDE SEQUENCE</scope>
    <source>
        <strain evidence="1">DP1</strain>
    </source>
</reference>
<comment type="caution">
    <text evidence="1">The sequence shown here is derived from an EMBL/GenBank/DDBJ whole genome shotgun (WGS) entry which is preliminary data.</text>
</comment>
<dbReference type="AlphaFoldDB" id="A0AAD1UUN9"/>
<evidence type="ECO:0000313" key="2">
    <source>
        <dbReference type="Proteomes" id="UP001295684"/>
    </source>
</evidence>
<protein>
    <submittedName>
        <fullName evidence="1">Uncharacterized protein</fullName>
    </submittedName>
</protein>
<organism evidence="1 2">
    <name type="scientific">Euplotes crassus</name>
    <dbReference type="NCBI Taxonomy" id="5936"/>
    <lineage>
        <taxon>Eukaryota</taxon>
        <taxon>Sar</taxon>
        <taxon>Alveolata</taxon>
        <taxon>Ciliophora</taxon>
        <taxon>Intramacronucleata</taxon>
        <taxon>Spirotrichea</taxon>
        <taxon>Hypotrichia</taxon>
        <taxon>Euplotida</taxon>
        <taxon>Euplotidae</taxon>
        <taxon>Moneuplotes</taxon>
    </lineage>
</organism>
<dbReference type="EMBL" id="CAMPGE010013525">
    <property type="protein sequence ID" value="CAI2372255.1"/>
    <property type="molecule type" value="Genomic_DNA"/>
</dbReference>
<accession>A0AAD1UUN9</accession>